<reference evidence="1 2" key="1">
    <citation type="submission" date="2012-11" db="EMBL/GenBank/DDBJ databases">
        <title>Genome assembly of Thiorhodococcus sp. AK35.</title>
        <authorList>
            <person name="Nupur N."/>
            <person name="Khatri I."/>
            <person name="Subramanian S."/>
            <person name="Pinnaka A."/>
        </authorList>
    </citation>
    <scope>NUCLEOTIDE SEQUENCE [LARGE SCALE GENOMIC DNA]</scope>
    <source>
        <strain evidence="1 2">AK35</strain>
    </source>
</reference>
<name>W9V5R5_9GAMM</name>
<accession>W9V5R5</accession>
<dbReference type="EMBL" id="AONC01000035">
    <property type="protein sequence ID" value="EXJ14863.1"/>
    <property type="molecule type" value="Genomic_DNA"/>
</dbReference>
<evidence type="ECO:0000313" key="1">
    <source>
        <dbReference type="EMBL" id="EXJ14863.1"/>
    </source>
</evidence>
<keyword evidence="2" id="KW-1185">Reference proteome</keyword>
<dbReference type="AlphaFoldDB" id="W9V5R5"/>
<sequence length="110" mass="11814">MKSASDLFDLAAGLRSITIKLVEHSDDKSPSEMRFGLCVAAEHLATDLAAATWELVEADGQPQGSEHLARLQRLADTCNSGQIDDILFESIELAMSRTGRPELTGEEAAA</sequence>
<dbReference type="STRING" id="1249627.D779_2069"/>
<evidence type="ECO:0000313" key="2">
    <source>
        <dbReference type="Proteomes" id="UP000019460"/>
    </source>
</evidence>
<gene>
    <name evidence="1" type="ORF">D779_2069</name>
</gene>
<protein>
    <submittedName>
        <fullName evidence="1">Uncharacterized protein</fullName>
    </submittedName>
</protein>
<organism evidence="1 2">
    <name type="scientific">Imhoffiella purpurea</name>
    <dbReference type="NCBI Taxonomy" id="1249627"/>
    <lineage>
        <taxon>Bacteria</taxon>
        <taxon>Pseudomonadati</taxon>
        <taxon>Pseudomonadota</taxon>
        <taxon>Gammaproteobacteria</taxon>
        <taxon>Chromatiales</taxon>
        <taxon>Chromatiaceae</taxon>
        <taxon>Imhoffiella</taxon>
    </lineage>
</organism>
<proteinExistence type="predicted"/>
<comment type="caution">
    <text evidence="1">The sequence shown here is derived from an EMBL/GenBank/DDBJ whole genome shotgun (WGS) entry which is preliminary data.</text>
</comment>
<dbReference type="RefSeq" id="WP_043754066.1">
    <property type="nucleotide sequence ID" value="NZ_AONC01000035.1"/>
</dbReference>
<dbReference type="Proteomes" id="UP000019460">
    <property type="component" value="Unassembled WGS sequence"/>
</dbReference>